<gene>
    <name evidence="11" type="ORF">CERSUDRAFT_117009</name>
</gene>
<dbReference type="STRING" id="914234.M2QRM5"/>
<evidence type="ECO:0000313" key="12">
    <source>
        <dbReference type="Proteomes" id="UP000016930"/>
    </source>
</evidence>
<evidence type="ECO:0000256" key="6">
    <source>
        <dbReference type="ARBA" id="ARBA00022771"/>
    </source>
</evidence>
<evidence type="ECO:0000256" key="3">
    <source>
        <dbReference type="ARBA" id="ARBA00022679"/>
    </source>
</evidence>
<evidence type="ECO:0000259" key="10">
    <source>
        <dbReference type="PROSITE" id="PS51873"/>
    </source>
</evidence>
<dbReference type="HOGENOM" id="CLU_578695_0_0_1"/>
<dbReference type="EMBL" id="KB445802">
    <property type="protein sequence ID" value="EMD34830.1"/>
    <property type="molecule type" value="Genomic_DNA"/>
</dbReference>
<name>M2QRM5_CERS8</name>
<evidence type="ECO:0000256" key="5">
    <source>
        <dbReference type="ARBA" id="ARBA00022737"/>
    </source>
</evidence>
<evidence type="ECO:0000256" key="9">
    <source>
        <dbReference type="SAM" id="MobiDB-lite"/>
    </source>
</evidence>
<dbReference type="Proteomes" id="UP000016930">
    <property type="component" value="Unassembled WGS sequence"/>
</dbReference>
<dbReference type="SUPFAM" id="SSF57850">
    <property type="entry name" value="RING/U-box"/>
    <property type="match status" value="2"/>
</dbReference>
<organism evidence="11 12">
    <name type="scientific">Ceriporiopsis subvermispora (strain B)</name>
    <name type="common">White-rot fungus</name>
    <name type="synonym">Gelatoporia subvermispora</name>
    <dbReference type="NCBI Taxonomy" id="914234"/>
    <lineage>
        <taxon>Eukaryota</taxon>
        <taxon>Fungi</taxon>
        <taxon>Dikarya</taxon>
        <taxon>Basidiomycota</taxon>
        <taxon>Agaricomycotina</taxon>
        <taxon>Agaricomycetes</taxon>
        <taxon>Polyporales</taxon>
        <taxon>Gelatoporiaceae</taxon>
        <taxon>Gelatoporia</taxon>
    </lineage>
</organism>
<evidence type="ECO:0000256" key="2">
    <source>
        <dbReference type="ARBA" id="ARBA00012251"/>
    </source>
</evidence>
<keyword evidence="5" id="KW-0677">Repeat</keyword>
<evidence type="ECO:0000256" key="4">
    <source>
        <dbReference type="ARBA" id="ARBA00022723"/>
    </source>
</evidence>
<keyword evidence="6" id="KW-0863">Zinc-finger</keyword>
<dbReference type="GO" id="GO:0008270">
    <property type="term" value="F:zinc ion binding"/>
    <property type="evidence" value="ECO:0007669"/>
    <property type="project" value="UniProtKB-KW"/>
</dbReference>
<dbReference type="Pfam" id="PF01485">
    <property type="entry name" value="IBR"/>
    <property type="match status" value="1"/>
</dbReference>
<dbReference type="EC" id="2.3.2.31" evidence="2"/>
<reference evidence="11 12" key="1">
    <citation type="journal article" date="2012" name="Proc. Natl. Acad. Sci. U.S.A.">
        <title>Comparative genomics of Ceriporiopsis subvermispora and Phanerochaete chrysosporium provide insight into selective ligninolysis.</title>
        <authorList>
            <person name="Fernandez-Fueyo E."/>
            <person name="Ruiz-Duenas F.J."/>
            <person name="Ferreira P."/>
            <person name="Floudas D."/>
            <person name="Hibbett D.S."/>
            <person name="Canessa P."/>
            <person name="Larrondo L.F."/>
            <person name="James T.Y."/>
            <person name="Seelenfreund D."/>
            <person name="Lobos S."/>
            <person name="Polanco R."/>
            <person name="Tello M."/>
            <person name="Honda Y."/>
            <person name="Watanabe T."/>
            <person name="Watanabe T."/>
            <person name="Ryu J.S."/>
            <person name="Kubicek C.P."/>
            <person name="Schmoll M."/>
            <person name="Gaskell J."/>
            <person name="Hammel K.E."/>
            <person name="St John F.J."/>
            <person name="Vanden Wymelenberg A."/>
            <person name="Sabat G."/>
            <person name="Splinter BonDurant S."/>
            <person name="Syed K."/>
            <person name="Yadav J.S."/>
            <person name="Doddapaneni H."/>
            <person name="Subramanian V."/>
            <person name="Lavin J.L."/>
            <person name="Oguiza J.A."/>
            <person name="Perez G."/>
            <person name="Pisabarro A.G."/>
            <person name="Ramirez L."/>
            <person name="Santoyo F."/>
            <person name="Master E."/>
            <person name="Coutinho P.M."/>
            <person name="Henrissat B."/>
            <person name="Lombard V."/>
            <person name="Magnuson J.K."/>
            <person name="Kuees U."/>
            <person name="Hori C."/>
            <person name="Igarashi K."/>
            <person name="Samejima M."/>
            <person name="Held B.W."/>
            <person name="Barry K.W."/>
            <person name="LaButti K.M."/>
            <person name="Lapidus A."/>
            <person name="Lindquist E.A."/>
            <person name="Lucas S.M."/>
            <person name="Riley R."/>
            <person name="Salamov A.A."/>
            <person name="Hoffmeister D."/>
            <person name="Schwenk D."/>
            <person name="Hadar Y."/>
            <person name="Yarden O."/>
            <person name="de Vries R.P."/>
            <person name="Wiebenga A."/>
            <person name="Stenlid J."/>
            <person name="Eastwood D."/>
            <person name="Grigoriev I.V."/>
            <person name="Berka R.M."/>
            <person name="Blanchette R.A."/>
            <person name="Kersten P."/>
            <person name="Martinez A.T."/>
            <person name="Vicuna R."/>
            <person name="Cullen D."/>
        </authorList>
    </citation>
    <scope>NUCLEOTIDE SEQUENCE [LARGE SCALE GENOMIC DNA]</scope>
    <source>
        <strain evidence="11 12">B</strain>
    </source>
</reference>
<dbReference type="OrthoDB" id="9977870at2759"/>
<keyword evidence="4" id="KW-0479">Metal-binding</keyword>
<evidence type="ECO:0000256" key="8">
    <source>
        <dbReference type="ARBA" id="ARBA00022833"/>
    </source>
</evidence>
<dbReference type="Gene3D" id="1.20.120.1750">
    <property type="match status" value="1"/>
</dbReference>
<keyword evidence="7" id="KW-0833">Ubl conjugation pathway</keyword>
<keyword evidence="8" id="KW-0862">Zinc</keyword>
<keyword evidence="12" id="KW-1185">Reference proteome</keyword>
<feature type="compositionally biased region" description="Polar residues" evidence="9">
    <location>
        <begin position="324"/>
        <end position="334"/>
    </location>
</feature>
<dbReference type="AlphaFoldDB" id="M2QRM5"/>
<evidence type="ECO:0000256" key="7">
    <source>
        <dbReference type="ARBA" id="ARBA00022786"/>
    </source>
</evidence>
<dbReference type="InterPro" id="IPR013083">
    <property type="entry name" value="Znf_RING/FYVE/PHD"/>
</dbReference>
<evidence type="ECO:0000313" key="11">
    <source>
        <dbReference type="EMBL" id="EMD34830.1"/>
    </source>
</evidence>
<dbReference type="Gene3D" id="3.30.40.10">
    <property type="entry name" value="Zinc/RING finger domain, C3HC4 (zinc finger)"/>
    <property type="match status" value="1"/>
</dbReference>
<dbReference type="GO" id="GO:0016567">
    <property type="term" value="P:protein ubiquitination"/>
    <property type="evidence" value="ECO:0007669"/>
    <property type="project" value="InterPro"/>
</dbReference>
<feature type="region of interest" description="Disordered" evidence="9">
    <location>
        <begin position="284"/>
        <end position="372"/>
    </location>
</feature>
<dbReference type="InterPro" id="IPR002867">
    <property type="entry name" value="IBR_dom"/>
</dbReference>
<dbReference type="InterPro" id="IPR044066">
    <property type="entry name" value="TRIAD_supradom"/>
</dbReference>
<feature type="domain" description="RING-type" evidence="10">
    <location>
        <begin position="8"/>
        <end position="210"/>
    </location>
</feature>
<accession>M2QRM5</accession>
<dbReference type="CDD" id="cd22584">
    <property type="entry name" value="Rcat_RBR_unk"/>
    <property type="match status" value="1"/>
</dbReference>
<dbReference type="PROSITE" id="PS51873">
    <property type="entry name" value="TRIAD"/>
    <property type="match status" value="1"/>
</dbReference>
<evidence type="ECO:0000256" key="1">
    <source>
        <dbReference type="ARBA" id="ARBA00001798"/>
    </source>
</evidence>
<keyword evidence="3" id="KW-0808">Transferase</keyword>
<dbReference type="PANTHER" id="PTHR11685">
    <property type="entry name" value="RBR FAMILY RING FINGER AND IBR DOMAIN-CONTAINING"/>
    <property type="match status" value="1"/>
</dbReference>
<comment type="catalytic activity">
    <reaction evidence="1">
        <text>[E2 ubiquitin-conjugating enzyme]-S-ubiquitinyl-L-cysteine + [acceptor protein]-L-lysine = [E2 ubiquitin-conjugating enzyme]-L-cysteine + [acceptor protein]-N(6)-ubiquitinyl-L-lysine.</text>
        <dbReference type="EC" id="2.3.2.31"/>
    </reaction>
</comment>
<proteinExistence type="predicted"/>
<dbReference type="GO" id="GO:0061630">
    <property type="term" value="F:ubiquitin protein ligase activity"/>
    <property type="evidence" value="ECO:0007669"/>
    <property type="project" value="UniProtKB-EC"/>
</dbReference>
<protein>
    <recommendedName>
        <fullName evidence="2">RBR-type E3 ubiquitin transferase</fullName>
        <ecNumber evidence="2">2.3.2.31</ecNumber>
    </recommendedName>
</protein>
<sequence>MSFSNESLSDICAICLEVITSANIVAPCGHHYDEGCILDLFENSMKDESLFPPRCCSQIIPLESVLEYVDLDWLHQFEAKMEEFGALNRVYCANPACGHFLGSQQEHDSFGPSASTAAPMTKACPAVACMTTTCLLCKHEVTGLEHRCSEDAQDAQVLQLGRAAGWARCPGCKTMVERDQGCFHMTCRCQTQFCYLCESRWKTCACPQMPAQRLPEAGGGQRRPLATAPRVFGLRETVRHVGTAPLNLPVSTRFGVPIPSEVRTARMGRSIPPMSTRFGAAHGRTVSNLPVTPPVQPTSTRFGISQRAPNMGTRASLLGPHPPTRTSAARSTTLMPPASPPARPTSTRHKVSLSVPRAMSTPRGNLSGLRASAPRVPLPPRASLAAQHGPAHSMFSSAPTRTVMIPLRSSGGYGPRHVHSTLAPTTTMQSGVGSGGIRTARHIGRSSILPIPVLEPASLAPLRRSRR</sequence>
<dbReference type="InterPro" id="IPR031127">
    <property type="entry name" value="E3_UB_ligase_RBR"/>
</dbReference>